<evidence type="ECO:0000256" key="1">
    <source>
        <dbReference type="ARBA" id="ARBA00004660"/>
    </source>
</evidence>
<dbReference type="PANTHER" id="PTHR48050:SF13">
    <property type="entry name" value="STEROL 3-BETA-GLUCOSYLTRANSFERASE UGT80A2"/>
    <property type="match status" value="1"/>
</dbReference>
<reference evidence="5 6" key="1">
    <citation type="journal article" date="2014" name="J. Biotechnol.">
        <title>Complete genome sequence of the actinobacterium Amycolatopsis japonica MG417-CF17(T) (=DSM 44213T) producing (S,S)-N,N'-ethylenediaminedisuccinic acid.</title>
        <authorList>
            <person name="Stegmann E."/>
            <person name="Albersmeier A."/>
            <person name="Spohn M."/>
            <person name="Gert H."/>
            <person name="Weber T."/>
            <person name="Wohlleben W."/>
            <person name="Kalinowski J."/>
            <person name="Ruckert C."/>
        </authorList>
    </citation>
    <scope>NUCLEOTIDE SEQUENCE [LARGE SCALE GENOMIC DNA]</scope>
    <source>
        <strain evidence="6">MG417-CF17 (DSM 44213)</strain>
    </source>
</reference>
<dbReference type="PANTHER" id="PTHR48050">
    <property type="entry name" value="STEROL 3-BETA-GLUCOSYLTRANSFERASE"/>
    <property type="match status" value="1"/>
</dbReference>
<dbReference type="CDD" id="cd03784">
    <property type="entry name" value="GT1_Gtf-like"/>
    <property type="match status" value="1"/>
</dbReference>
<name>A0A075UYD2_9PSEU</name>
<dbReference type="eggNOG" id="COG1819">
    <property type="taxonomic scope" value="Bacteria"/>
</dbReference>
<accession>A0A075UYD2</accession>
<dbReference type="Pfam" id="PF06722">
    <property type="entry name" value="EryCIII-like_C"/>
    <property type="match status" value="1"/>
</dbReference>
<sequence>MRVLLSTTGLRGDVEPVVALAVRLRELGTEVRVCAPPDTVERLTEFGIEVVPVGQSLRAMMEGMAEGPEPRRPADELAEQFDAVPAAAEGCDVVLATGVLSAAIAVRSVAESLGIPYFYAAYCPIYLPSPYYPPPLSRGDGRPPEEAMDDNRALWDFYTDVFSQRYADALNGRRAELGLAPVGNLVEYGFTEQPWMAADPVLAPPRPELGAVQTGAWILPDERPLPTDLEEFLAAGPPPVYVGFGSTPEIADTVKLAVEAIRAQGHRVVLSRGWADMALPDDGADCFAVGEVNLQALFGRVAAVVHHAGGGTTTVAARAGVPQVVLPQITDQPYFAEQVAALGIGVAFEEFGPAPTFGSLSAALVTALSPETRARAKAVAGTLRGDGTTVAAERLRAAVGRVSV</sequence>
<dbReference type="InterPro" id="IPR002213">
    <property type="entry name" value="UDP_glucos_trans"/>
</dbReference>
<dbReference type="GO" id="GO:0016758">
    <property type="term" value="F:hexosyltransferase activity"/>
    <property type="evidence" value="ECO:0007669"/>
    <property type="project" value="InterPro"/>
</dbReference>
<comment type="pathway">
    <text evidence="1">Antibiotic biosynthesis; vancomycin biosynthesis.</text>
</comment>
<protein>
    <submittedName>
        <fullName evidence="5">Glycosyl transferase family protein</fullName>
    </submittedName>
</protein>
<dbReference type="InterPro" id="IPR004276">
    <property type="entry name" value="GlycoTrans_28_N"/>
</dbReference>
<proteinExistence type="predicted"/>
<dbReference type="Proteomes" id="UP000028492">
    <property type="component" value="Chromosome"/>
</dbReference>
<keyword evidence="5" id="KW-0808">Transferase</keyword>
<evidence type="ECO:0000256" key="2">
    <source>
        <dbReference type="ARBA" id="ARBA00023194"/>
    </source>
</evidence>
<dbReference type="RefSeq" id="WP_038518257.1">
    <property type="nucleotide sequence ID" value="NZ_CP008953.1"/>
</dbReference>
<dbReference type="InterPro" id="IPR010610">
    <property type="entry name" value="EryCIII-like_C"/>
</dbReference>
<dbReference type="AlphaFoldDB" id="A0A075UYD2"/>
<organism evidence="5 6">
    <name type="scientific">Amycolatopsis japonica</name>
    <dbReference type="NCBI Taxonomy" id="208439"/>
    <lineage>
        <taxon>Bacteria</taxon>
        <taxon>Bacillati</taxon>
        <taxon>Actinomycetota</taxon>
        <taxon>Actinomycetes</taxon>
        <taxon>Pseudonocardiales</taxon>
        <taxon>Pseudonocardiaceae</taxon>
        <taxon>Amycolatopsis</taxon>
        <taxon>Amycolatopsis japonica group</taxon>
    </lineage>
</organism>
<dbReference type="UniPathway" id="UPA00162"/>
<gene>
    <name evidence="5" type="ORF">AJAP_32090</name>
</gene>
<dbReference type="Pfam" id="PF03033">
    <property type="entry name" value="Glyco_transf_28"/>
    <property type="match status" value="1"/>
</dbReference>
<dbReference type="FunFam" id="3.40.50.2000:FF:000009">
    <property type="entry name" value="Sterol 3-beta-glucosyltransferase UGT80A2"/>
    <property type="match status" value="1"/>
</dbReference>
<keyword evidence="6" id="KW-1185">Reference proteome</keyword>
<dbReference type="HOGENOM" id="CLU_000537_8_0_11"/>
<evidence type="ECO:0000259" key="4">
    <source>
        <dbReference type="Pfam" id="PF06722"/>
    </source>
</evidence>
<dbReference type="STRING" id="208439.AJAP_32090"/>
<dbReference type="GO" id="GO:0005975">
    <property type="term" value="P:carbohydrate metabolic process"/>
    <property type="evidence" value="ECO:0007669"/>
    <property type="project" value="InterPro"/>
</dbReference>
<dbReference type="GO" id="GO:0033072">
    <property type="term" value="P:vancomycin biosynthetic process"/>
    <property type="evidence" value="ECO:0007669"/>
    <property type="project" value="UniProtKB-UniPathway"/>
</dbReference>
<dbReference type="KEGG" id="aja:AJAP_32090"/>
<dbReference type="SUPFAM" id="SSF53756">
    <property type="entry name" value="UDP-Glycosyltransferase/glycogen phosphorylase"/>
    <property type="match status" value="1"/>
</dbReference>
<dbReference type="GO" id="GO:0008194">
    <property type="term" value="F:UDP-glycosyltransferase activity"/>
    <property type="evidence" value="ECO:0007669"/>
    <property type="project" value="InterPro"/>
</dbReference>
<feature type="domain" description="Erythromycin biosynthesis protein CIII-like C-terminal" evidence="4">
    <location>
        <begin position="289"/>
        <end position="355"/>
    </location>
</feature>
<dbReference type="InterPro" id="IPR050426">
    <property type="entry name" value="Glycosyltransferase_28"/>
</dbReference>
<evidence type="ECO:0000313" key="5">
    <source>
        <dbReference type="EMBL" id="AIG79232.1"/>
    </source>
</evidence>
<keyword evidence="2" id="KW-0045">Antibiotic biosynthesis</keyword>
<feature type="domain" description="Glycosyltransferase family 28 N-terminal" evidence="3">
    <location>
        <begin position="3"/>
        <end position="126"/>
    </location>
</feature>
<dbReference type="Gene3D" id="3.40.50.2000">
    <property type="entry name" value="Glycogen Phosphorylase B"/>
    <property type="match status" value="2"/>
</dbReference>
<evidence type="ECO:0000313" key="6">
    <source>
        <dbReference type="Proteomes" id="UP000028492"/>
    </source>
</evidence>
<evidence type="ECO:0000259" key="3">
    <source>
        <dbReference type="Pfam" id="PF03033"/>
    </source>
</evidence>
<dbReference type="EMBL" id="CP008953">
    <property type="protein sequence ID" value="AIG79232.1"/>
    <property type="molecule type" value="Genomic_DNA"/>
</dbReference>